<dbReference type="AlphaFoldDB" id="A0A968KYW7"/>
<name>A0A968KYW7_9SPIO</name>
<evidence type="ECO:0000313" key="2">
    <source>
        <dbReference type="Proteomes" id="UP000778951"/>
    </source>
</evidence>
<evidence type="ECO:0000313" key="1">
    <source>
        <dbReference type="EMBL" id="NIZ68721.1"/>
    </source>
</evidence>
<accession>A0A968KYW7</accession>
<keyword evidence="2" id="KW-1185">Reference proteome</keyword>
<dbReference type="EMBL" id="JAATLM010000001">
    <property type="protein sequence ID" value="NIZ68721.1"/>
    <property type="molecule type" value="Genomic_DNA"/>
</dbReference>
<organism evidence="1 2">
    <name type="scientific">Entomospira culicis</name>
    <dbReference type="NCBI Taxonomy" id="2719989"/>
    <lineage>
        <taxon>Bacteria</taxon>
        <taxon>Pseudomonadati</taxon>
        <taxon>Spirochaetota</taxon>
        <taxon>Spirochaetia</taxon>
        <taxon>Spirochaetales</taxon>
        <taxon>Spirochaetaceae</taxon>
        <taxon>Entomospira</taxon>
    </lineage>
</organism>
<dbReference type="Proteomes" id="UP000778951">
    <property type="component" value="Unassembled WGS sequence"/>
</dbReference>
<sequence>MKRIGWLFLAIVISMQSAFGKVLLVKQSGSGSASALANDIELAISEWFFEKGILALSEQNPIDQVGIELAQYMAQQMGASAFILWNVRSNGDFLLMMYTINGQLIGEVKESLNVRDTATLSRLMKRLDPFLTEQTRTLGLG</sequence>
<protein>
    <submittedName>
        <fullName evidence="1">Uncharacterized protein</fullName>
    </submittedName>
</protein>
<comment type="caution">
    <text evidence="1">The sequence shown here is derived from an EMBL/GenBank/DDBJ whole genome shotgun (WGS) entry which is preliminary data.</text>
</comment>
<reference evidence="1" key="1">
    <citation type="submission" date="2020-03" db="EMBL/GenBank/DDBJ databases">
        <title>Spirochaetal bacteria isolated from arthropods constitute a novel genus Entomospira genus novum within the order Spirochaetales.</title>
        <authorList>
            <person name="Grana-Miraglia L."/>
            <person name="Sikutova S."/>
            <person name="Fingerle V."/>
            <person name="Sing A."/>
            <person name="Castillo-Ramirez S."/>
            <person name="Margos G."/>
            <person name="Rudolf I."/>
        </authorList>
    </citation>
    <scope>NUCLEOTIDE SEQUENCE</scope>
    <source>
        <strain evidence="1">BR149</strain>
    </source>
</reference>
<proteinExistence type="predicted"/>
<dbReference type="RefSeq" id="WP_167694829.1">
    <property type="nucleotide sequence ID" value="NZ_CP118181.1"/>
</dbReference>
<gene>
    <name evidence="1" type="ORF">HCT48_00590</name>
</gene>